<dbReference type="OMA" id="DWADWYS"/>
<dbReference type="InterPro" id="IPR007577">
    <property type="entry name" value="GlycoTrfase_DXD_sugar-bd_CS"/>
</dbReference>
<dbReference type="CAZy" id="GT32">
    <property type="family name" value="Glycosyltransferase Family 32"/>
</dbReference>
<dbReference type="AlphaFoldDB" id="B5YLF5"/>
<organism evidence="1 2">
    <name type="scientific">Thalassiosira pseudonana</name>
    <name type="common">Marine diatom</name>
    <name type="synonym">Cyclotella nana</name>
    <dbReference type="NCBI Taxonomy" id="35128"/>
    <lineage>
        <taxon>Eukaryota</taxon>
        <taxon>Sar</taxon>
        <taxon>Stramenopiles</taxon>
        <taxon>Ochrophyta</taxon>
        <taxon>Bacillariophyta</taxon>
        <taxon>Coscinodiscophyceae</taxon>
        <taxon>Thalassiosirophycidae</taxon>
        <taxon>Thalassiosirales</taxon>
        <taxon>Thalassiosiraceae</taxon>
        <taxon>Thalassiosira</taxon>
    </lineage>
</organism>
<protein>
    <submittedName>
        <fullName evidence="1">Mannosyltransferase</fullName>
        <ecNumber evidence="1">2.4.1.-</ecNumber>
    </submittedName>
</protein>
<dbReference type="InterPro" id="IPR029044">
    <property type="entry name" value="Nucleotide-diphossugar_trans"/>
</dbReference>
<keyword evidence="1" id="KW-0808">Transferase</keyword>
<dbReference type="GO" id="GO:0006487">
    <property type="term" value="P:protein N-linked glycosylation"/>
    <property type="evidence" value="ECO:0000318"/>
    <property type="project" value="GO_Central"/>
</dbReference>
<evidence type="ECO:0000313" key="1">
    <source>
        <dbReference type="EMBL" id="ACI64073.1"/>
    </source>
</evidence>
<dbReference type="GO" id="GO:0000136">
    <property type="term" value="C:mannan polymerase complex"/>
    <property type="evidence" value="ECO:0000318"/>
    <property type="project" value="GO_Central"/>
</dbReference>
<dbReference type="FunFam" id="3.90.550.20:FF:000026">
    <property type="entry name" value="Mannosyltransferase"/>
    <property type="match status" value="1"/>
</dbReference>
<dbReference type="GeneID" id="7450920"/>
<dbReference type="PANTHER" id="PTHR31834">
    <property type="entry name" value="INITIATION-SPECIFIC ALPHA-1,6-MANNOSYLTRANSFERASE"/>
    <property type="match status" value="1"/>
</dbReference>
<dbReference type="Gene3D" id="3.90.550.20">
    <property type="match status" value="1"/>
</dbReference>
<dbReference type="Proteomes" id="UP000001449">
    <property type="component" value="Chromosome 18"/>
</dbReference>
<dbReference type="GO" id="GO:0000009">
    <property type="term" value="F:alpha-1,6-mannosyltransferase activity"/>
    <property type="evidence" value="ECO:0000318"/>
    <property type="project" value="GO_Central"/>
</dbReference>
<feature type="non-terminal residue" evidence="1">
    <location>
        <position position="1"/>
    </location>
</feature>
<sequence length="250" mass="29040">YTSLFPPFIFRTNEDKLQKSSFFDFCIAQNPNYQHIIYDDHDRTSFIQQFYPQFIDAFKALPRTVLKADMWRLLILHHYGGLYFDMDVECLRPIDDWGQSFDDRQLIQLMVGIEFTPDLFPMAQFATWSIASKPGHPILLKAAEMIVENAAEATTNTEELADNNILHIGNRCLTLAIIEHFVQMGYLANDNSETVAEAPFWHNNITNTLIGDVAVLNKQAWGYHPDHPSSVYEDSEEIFIRHWFVGSWRE</sequence>
<dbReference type="PANTHER" id="PTHR31834:SF1">
    <property type="entry name" value="INITIATION-SPECIFIC ALPHA-1,6-MANNOSYLTRANSFERASE"/>
    <property type="match status" value="1"/>
</dbReference>
<dbReference type="Pfam" id="PF04488">
    <property type="entry name" value="Gly_transf_sug"/>
    <property type="match status" value="1"/>
</dbReference>
<dbReference type="eggNOG" id="ENOG502T5QD">
    <property type="taxonomic scope" value="Eukaryota"/>
</dbReference>
<keyword evidence="1" id="KW-0328">Glycosyltransferase</keyword>
<dbReference type="EC" id="2.4.1.-" evidence="1"/>
<dbReference type="InterPro" id="IPR039367">
    <property type="entry name" value="Och1-like"/>
</dbReference>
<gene>
    <name evidence="1" type="ORF">THAPS_264481</name>
</gene>
<reference evidence="1 2" key="2">
    <citation type="journal article" date="2008" name="Nature">
        <title>The Phaeodactylum genome reveals the evolutionary history of diatom genomes.</title>
        <authorList>
            <person name="Bowler C."/>
            <person name="Allen A.E."/>
            <person name="Badger J.H."/>
            <person name="Grimwood J."/>
            <person name="Jabbari K."/>
            <person name="Kuo A."/>
            <person name="Maheswari U."/>
            <person name="Martens C."/>
            <person name="Maumus F."/>
            <person name="Otillar R.P."/>
            <person name="Rayko E."/>
            <person name="Salamov A."/>
            <person name="Vandepoele K."/>
            <person name="Beszteri B."/>
            <person name="Gruber A."/>
            <person name="Heijde M."/>
            <person name="Katinka M."/>
            <person name="Mock T."/>
            <person name="Valentin K."/>
            <person name="Verret F."/>
            <person name="Berges J.A."/>
            <person name="Brownlee C."/>
            <person name="Cadoret J.P."/>
            <person name="Chiovitti A."/>
            <person name="Choi C.J."/>
            <person name="Coesel S."/>
            <person name="De Martino A."/>
            <person name="Detter J.C."/>
            <person name="Durkin C."/>
            <person name="Falciatore A."/>
            <person name="Fournet J."/>
            <person name="Haruta M."/>
            <person name="Huysman M.J."/>
            <person name="Jenkins B.D."/>
            <person name="Jiroutova K."/>
            <person name="Jorgensen R.E."/>
            <person name="Joubert Y."/>
            <person name="Kaplan A."/>
            <person name="Kroger N."/>
            <person name="Kroth P.G."/>
            <person name="La Roche J."/>
            <person name="Lindquist E."/>
            <person name="Lommer M."/>
            <person name="Martin-Jezequel V."/>
            <person name="Lopez P.J."/>
            <person name="Lucas S."/>
            <person name="Mangogna M."/>
            <person name="McGinnis K."/>
            <person name="Medlin L.K."/>
            <person name="Montsant A."/>
            <person name="Oudot-Le Secq M.P."/>
            <person name="Napoli C."/>
            <person name="Obornik M."/>
            <person name="Parker M.S."/>
            <person name="Petit J.L."/>
            <person name="Porcel B.M."/>
            <person name="Poulsen N."/>
            <person name="Robison M."/>
            <person name="Rychlewski L."/>
            <person name="Rynearson T.A."/>
            <person name="Schmutz J."/>
            <person name="Shapiro H."/>
            <person name="Siaut M."/>
            <person name="Stanley M."/>
            <person name="Sussman M.R."/>
            <person name="Taylor A.R."/>
            <person name="Vardi A."/>
            <person name="von Dassow P."/>
            <person name="Vyverman W."/>
            <person name="Willis A."/>
            <person name="Wyrwicz L.S."/>
            <person name="Rokhsar D.S."/>
            <person name="Weissenbach J."/>
            <person name="Armbrust E.V."/>
            <person name="Green B.R."/>
            <person name="Van de Peer Y."/>
            <person name="Grigoriev I.V."/>
        </authorList>
    </citation>
    <scope>NUCLEOTIDE SEQUENCE [LARGE SCALE GENOMIC DNA]</scope>
    <source>
        <strain evidence="1 2">CCMP1335</strain>
    </source>
</reference>
<evidence type="ECO:0000313" key="2">
    <source>
        <dbReference type="Proteomes" id="UP000001449"/>
    </source>
</evidence>
<dbReference type="PaxDb" id="35128-Thaps264481"/>
<dbReference type="KEGG" id="tps:THAPS_264481"/>
<dbReference type="SUPFAM" id="SSF53448">
    <property type="entry name" value="Nucleotide-diphospho-sugar transferases"/>
    <property type="match status" value="1"/>
</dbReference>
<accession>B5YLF5</accession>
<dbReference type="InParanoid" id="B5YLF5"/>
<dbReference type="RefSeq" id="XP_002295356.1">
    <property type="nucleotide sequence ID" value="XM_002295320.1"/>
</dbReference>
<dbReference type="EMBL" id="CP001159">
    <property type="protein sequence ID" value="ACI64073.1"/>
    <property type="molecule type" value="Genomic_DNA"/>
</dbReference>
<name>B5YLF5_THAPS</name>
<dbReference type="STRING" id="35128.B5YLF5"/>
<keyword evidence="2" id="KW-1185">Reference proteome</keyword>
<proteinExistence type="predicted"/>
<reference evidence="1 2" key="1">
    <citation type="journal article" date="2004" name="Science">
        <title>The genome of the diatom Thalassiosira pseudonana: ecology, evolution, and metabolism.</title>
        <authorList>
            <person name="Armbrust E.V."/>
            <person name="Berges J.A."/>
            <person name="Bowler C."/>
            <person name="Green B.R."/>
            <person name="Martinez D."/>
            <person name="Putnam N.H."/>
            <person name="Zhou S."/>
            <person name="Allen A.E."/>
            <person name="Apt K.E."/>
            <person name="Bechner M."/>
            <person name="Brzezinski M.A."/>
            <person name="Chaal B.K."/>
            <person name="Chiovitti A."/>
            <person name="Davis A.K."/>
            <person name="Demarest M.S."/>
            <person name="Detter J.C."/>
            <person name="Glavina T."/>
            <person name="Goodstein D."/>
            <person name="Hadi M.Z."/>
            <person name="Hellsten U."/>
            <person name="Hildebrand M."/>
            <person name="Jenkins B.D."/>
            <person name="Jurka J."/>
            <person name="Kapitonov V.V."/>
            <person name="Kroger N."/>
            <person name="Lau W.W."/>
            <person name="Lane T.W."/>
            <person name="Larimer F.W."/>
            <person name="Lippmeier J.C."/>
            <person name="Lucas S."/>
            <person name="Medina M."/>
            <person name="Montsant A."/>
            <person name="Obornik M."/>
            <person name="Parker M.S."/>
            <person name="Palenik B."/>
            <person name="Pazour G.J."/>
            <person name="Richardson P.M."/>
            <person name="Rynearson T.A."/>
            <person name="Saito M.A."/>
            <person name="Schwartz D.C."/>
            <person name="Thamatrakoln K."/>
            <person name="Valentin K."/>
            <person name="Vardi A."/>
            <person name="Wilkerson F.P."/>
            <person name="Rokhsar D.S."/>
        </authorList>
    </citation>
    <scope>NUCLEOTIDE SEQUENCE [LARGE SCALE GENOMIC DNA]</scope>
    <source>
        <strain evidence="1 2">CCMP1335</strain>
    </source>
</reference>
<dbReference type="HOGENOM" id="CLU_1113819_0_0_1"/>
<feature type="non-terminal residue" evidence="1">
    <location>
        <position position="250"/>
    </location>
</feature>